<evidence type="ECO:0000256" key="4">
    <source>
        <dbReference type="SAM" id="MobiDB-lite"/>
    </source>
</evidence>
<feature type="domain" description="Fumarylacetoacetase-like C-terminal" evidence="5">
    <location>
        <begin position="70"/>
        <end position="274"/>
    </location>
</feature>
<dbReference type="SUPFAM" id="SSF56529">
    <property type="entry name" value="FAH"/>
    <property type="match status" value="1"/>
</dbReference>
<organism evidence="7 8">
    <name type="scientific">Bordetella genomosp. 7</name>
    <dbReference type="NCBI Taxonomy" id="1416805"/>
    <lineage>
        <taxon>Bacteria</taxon>
        <taxon>Pseudomonadati</taxon>
        <taxon>Pseudomonadota</taxon>
        <taxon>Betaproteobacteria</taxon>
        <taxon>Burkholderiales</taxon>
        <taxon>Alcaligenaceae</taxon>
        <taxon>Bordetella</taxon>
    </lineage>
</organism>
<dbReference type="GO" id="GO:0046872">
    <property type="term" value="F:metal ion binding"/>
    <property type="evidence" value="ECO:0007669"/>
    <property type="project" value="UniProtKB-KW"/>
</dbReference>
<sequence length="292" mass="31133">MKLLSFLHRGQPGWGVAQGDEVAVLTSQWPDLASALQAGSQAIGQALQASRERLPIAGLTFLPPVAASRKIVCVGLNYGRHVAETGGELPRHPSLFVRFADTLVGHQADVWRPLASTRYDFEGELAVVIGKAGRRIPAERALAHVAGYTCMAENSVRDFQKHSAQVTPGKNFLRSGALGPWVTTSDEIPDPAALQVITRLNGEVMQDGQVADLIFPIPELIAYISTFTPLAPGDVIATGTPEGVGARRTPPRFMVAGDVLEVDIPGVGRLSNRVADEPADPIEESTEEHGNG</sequence>
<comment type="similarity">
    <text evidence="2">Belongs to the FAH family.</text>
</comment>
<dbReference type="PANTHER" id="PTHR42796">
    <property type="entry name" value="FUMARYLACETOACETATE HYDROLASE DOMAIN-CONTAINING PROTEIN 2A-RELATED"/>
    <property type="match status" value="1"/>
</dbReference>
<dbReference type="InterPro" id="IPR036663">
    <property type="entry name" value="Fumarylacetoacetase_C_sf"/>
</dbReference>
<dbReference type="Pfam" id="PF10370">
    <property type="entry name" value="Rv2993c-like_N"/>
    <property type="match status" value="1"/>
</dbReference>
<dbReference type="PANTHER" id="PTHR42796:SF4">
    <property type="entry name" value="FUMARYLACETOACETATE HYDROLASE DOMAIN-CONTAINING PROTEIN 2A"/>
    <property type="match status" value="1"/>
</dbReference>
<comment type="cofactor">
    <cofactor evidence="1">
        <name>Mg(2+)</name>
        <dbReference type="ChEBI" id="CHEBI:18420"/>
    </cofactor>
</comment>
<protein>
    <submittedName>
        <fullName evidence="7">5-carboxymethyl-2-hydroxymuconate isomerase</fullName>
    </submittedName>
</protein>
<dbReference type="Pfam" id="PF01557">
    <property type="entry name" value="FAA_hydrolase"/>
    <property type="match status" value="1"/>
</dbReference>
<proteinExistence type="inferred from homology"/>
<dbReference type="AlphaFoldDB" id="A0A261QZL6"/>
<dbReference type="Gene3D" id="3.90.850.10">
    <property type="entry name" value="Fumarylacetoacetase-like, C-terminal domain"/>
    <property type="match status" value="1"/>
</dbReference>
<evidence type="ECO:0000256" key="1">
    <source>
        <dbReference type="ARBA" id="ARBA00001946"/>
    </source>
</evidence>
<dbReference type="EMBL" id="NEVK01000006">
    <property type="protein sequence ID" value="OZI18166.1"/>
    <property type="molecule type" value="Genomic_DNA"/>
</dbReference>
<dbReference type="GO" id="GO:0016853">
    <property type="term" value="F:isomerase activity"/>
    <property type="evidence" value="ECO:0007669"/>
    <property type="project" value="UniProtKB-KW"/>
</dbReference>
<feature type="compositionally biased region" description="Acidic residues" evidence="4">
    <location>
        <begin position="277"/>
        <end position="286"/>
    </location>
</feature>
<dbReference type="GO" id="GO:0044281">
    <property type="term" value="P:small molecule metabolic process"/>
    <property type="evidence" value="ECO:0007669"/>
    <property type="project" value="UniProtKB-ARBA"/>
</dbReference>
<dbReference type="FunFam" id="3.90.850.10:FF:000008">
    <property type="entry name" value="FAA hydrolase family protein"/>
    <property type="match status" value="1"/>
</dbReference>
<dbReference type="InterPro" id="IPR051121">
    <property type="entry name" value="FAH"/>
</dbReference>
<feature type="region of interest" description="Disordered" evidence="4">
    <location>
        <begin position="271"/>
        <end position="292"/>
    </location>
</feature>
<evidence type="ECO:0000256" key="3">
    <source>
        <dbReference type="ARBA" id="ARBA00022723"/>
    </source>
</evidence>
<evidence type="ECO:0000259" key="6">
    <source>
        <dbReference type="Pfam" id="PF10370"/>
    </source>
</evidence>
<evidence type="ECO:0000256" key="2">
    <source>
        <dbReference type="ARBA" id="ARBA00010211"/>
    </source>
</evidence>
<evidence type="ECO:0000259" key="5">
    <source>
        <dbReference type="Pfam" id="PF01557"/>
    </source>
</evidence>
<keyword evidence="7" id="KW-0413">Isomerase</keyword>
<dbReference type="InterPro" id="IPR018833">
    <property type="entry name" value="Rv2993c-like_N"/>
</dbReference>
<keyword evidence="8" id="KW-1185">Reference proteome</keyword>
<dbReference type="RefSeq" id="WP_026638626.1">
    <property type="nucleotide sequence ID" value="NZ_NEVK01000006.1"/>
</dbReference>
<name>A0A261QZL6_9BORD</name>
<feature type="domain" description="Rv2993c-like N-terminal" evidence="6">
    <location>
        <begin position="1"/>
        <end position="64"/>
    </location>
</feature>
<accession>A0A261QZL6</accession>
<dbReference type="InterPro" id="IPR011234">
    <property type="entry name" value="Fumarylacetoacetase-like_C"/>
</dbReference>
<evidence type="ECO:0000313" key="7">
    <source>
        <dbReference type="EMBL" id="OZI18166.1"/>
    </source>
</evidence>
<evidence type="ECO:0000313" key="8">
    <source>
        <dbReference type="Proteomes" id="UP000216947"/>
    </source>
</evidence>
<keyword evidence="3" id="KW-0479">Metal-binding</keyword>
<dbReference type="Proteomes" id="UP000216947">
    <property type="component" value="Unassembled WGS sequence"/>
</dbReference>
<comment type="caution">
    <text evidence="7">The sequence shown here is derived from an EMBL/GenBank/DDBJ whole genome shotgun (WGS) entry which is preliminary data.</text>
</comment>
<gene>
    <name evidence="7" type="ORF">CAL19_14025</name>
</gene>
<reference evidence="8" key="1">
    <citation type="submission" date="2017-05" db="EMBL/GenBank/DDBJ databases">
        <title>Complete and WGS of Bordetella genogroups.</title>
        <authorList>
            <person name="Spilker T."/>
            <person name="Lipuma J."/>
        </authorList>
    </citation>
    <scope>NUCLEOTIDE SEQUENCE [LARGE SCALE GENOMIC DNA]</scope>
    <source>
        <strain evidence="8">AU18089</strain>
    </source>
</reference>